<evidence type="ECO:0000256" key="1">
    <source>
        <dbReference type="SAM" id="MobiDB-lite"/>
    </source>
</evidence>
<proteinExistence type="predicted"/>
<evidence type="ECO:0000313" key="3">
    <source>
        <dbReference type="Proteomes" id="UP001152888"/>
    </source>
</evidence>
<dbReference type="EMBL" id="CAKOFQ010006683">
    <property type="protein sequence ID" value="CAH1959759.1"/>
    <property type="molecule type" value="Genomic_DNA"/>
</dbReference>
<evidence type="ECO:0000313" key="2">
    <source>
        <dbReference type="EMBL" id="CAH1959759.1"/>
    </source>
</evidence>
<sequence length="66" mass="7611">MLYGRLFHHLDTLGMKEWSYYYVLDMRSSTRLGWYIKELHPGRQTLGDATKGQCGDTPGPGAQEIY</sequence>
<dbReference type="Proteomes" id="UP001152888">
    <property type="component" value="Unassembled WGS sequence"/>
</dbReference>
<comment type="caution">
    <text evidence="2">The sequence shown here is derived from an EMBL/GenBank/DDBJ whole genome shotgun (WGS) entry which is preliminary data.</text>
</comment>
<reference evidence="2" key="1">
    <citation type="submission" date="2022-03" db="EMBL/GenBank/DDBJ databases">
        <authorList>
            <person name="Sayadi A."/>
        </authorList>
    </citation>
    <scope>NUCLEOTIDE SEQUENCE</scope>
</reference>
<dbReference type="AlphaFoldDB" id="A0A9P0P013"/>
<protein>
    <submittedName>
        <fullName evidence="2">Uncharacterized protein</fullName>
    </submittedName>
</protein>
<gene>
    <name evidence="2" type="ORF">ACAOBT_LOCUS3357</name>
</gene>
<organism evidence="2 3">
    <name type="scientific">Acanthoscelides obtectus</name>
    <name type="common">Bean weevil</name>
    <name type="synonym">Bruchus obtectus</name>
    <dbReference type="NCBI Taxonomy" id="200917"/>
    <lineage>
        <taxon>Eukaryota</taxon>
        <taxon>Metazoa</taxon>
        <taxon>Ecdysozoa</taxon>
        <taxon>Arthropoda</taxon>
        <taxon>Hexapoda</taxon>
        <taxon>Insecta</taxon>
        <taxon>Pterygota</taxon>
        <taxon>Neoptera</taxon>
        <taxon>Endopterygota</taxon>
        <taxon>Coleoptera</taxon>
        <taxon>Polyphaga</taxon>
        <taxon>Cucujiformia</taxon>
        <taxon>Chrysomeloidea</taxon>
        <taxon>Chrysomelidae</taxon>
        <taxon>Bruchinae</taxon>
        <taxon>Bruchini</taxon>
        <taxon>Acanthoscelides</taxon>
    </lineage>
</organism>
<accession>A0A9P0P013</accession>
<name>A0A9P0P013_ACAOB</name>
<feature type="region of interest" description="Disordered" evidence="1">
    <location>
        <begin position="46"/>
        <end position="66"/>
    </location>
</feature>
<keyword evidence="3" id="KW-1185">Reference proteome</keyword>